<dbReference type="PANTHER" id="PTHR45969:SF69">
    <property type="entry name" value="FINGER DOMAIN PROTEIN, PUTATIVE (AFU_ORTHOLOGUE AFUA_3G12190)-RELATED"/>
    <property type="match status" value="1"/>
</dbReference>
<evidence type="ECO:0000256" key="2">
    <source>
        <dbReference type="ARBA" id="ARBA00022771"/>
    </source>
</evidence>
<comment type="caution">
    <text evidence="8">The sequence shown here is derived from an EMBL/GenBank/DDBJ whole genome shotgun (WGS) entry which is preliminary data.</text>
</comment>
<feature type="transmembrane region" description="Helical" evidence="6">
    <location>
        <begin position="63"/>
        <end position="81"/>
    </location>
</feature>
<name>A0AA36I4Q6_9DINO</name>
<dbReference type="GO" id="GO:0061630">
    <property type="term" value="F:ubiquitin protein ligase activity"/>
    <property type="evidence" value="ECO:0007669"/>
    <property type="project" value="TreeGrafter"/>
</dbReference>
<feature type="transmembrane region" description="Helical" evidence="6">
    <location>
        <begin position="167"/>
        <end position="186"/>
    </location>
</feature>
<keyword evidence="9" id="KW-1185">Reference proteome</keyword>
<dbReference type="EMBL" id="CAUJNA010000773">
    <property type="protein sequence ID" value="CAJ1381028.1"/>
    <property type="molecule type" value="Genomic_DNA"/>
</dbReference>
<keyword evidence="6" id="KW-0472">Membrane</keyword>
<evidence type="ECO:0000256" key="1">
    <source>
        <dbReference type="ARBA" id="ARBA00022723"/>
    </source>
</evidence>
<keyword evidence="6" id="KW-1133">Transmembrane helix</keyword>
<evidence type="ECO:0000256" key="6">
    <source>
        <dbReference type="SAM" id="Phobius"/>
    </source>
</evidence>
<dbReference type="SMART" id="SM00184">
    <property type="entry name" value="RING"/>
    <property type="match status" value="1"/>
</dbReference>
<dbReference type="AlphaFoldDB" id="A0AA36I4Q6"/>
<gene>
    <name evidence="8" type="ORF">EVOR1521_LOCUS8834</name>
</gene>
<keyword evidence="3" id="KW-0862">Zinc</keyword>
<feature type="transmembrane region" description="Helical" evidence="6">
    <location>
        <begin position="112"/>
        <end position="134"/>
    </location>
</feature>
<keyword evidence="2 4" id="KW-0863">Zinc-finger</keyword>
<evidence type="ECO:0000256" key="5">
    <source>
        <dbReference type="SAM" id="MobiDB-lite"/>
    </source>
</evidence>
<evidence type="ECO:0000256" key="4">
    <source>
        <dbReference type="PROSITE-ProRule" id="PRU00175"/>
    </source>
</evidence>
<feature type="region of interest" description="Disordered" evidence="5">
    <location>
        <begin position="1"/>
        <end position="51"/>
    </location>
</feature>
<dbReference type="Gene3D" id="3.30.40.10">
    <property type="entry name" value="Zinc/RING finger domain, C3HC4 (zinc finger)"/>
    <property type="match status" value="1"/>
</dbReference>
<dbReference type="GO" id="GO:0008270">
    <property type="term" value="F:zinc ion binding"/>
    <property type="evidence" value="ECO:0007669"/>
    <property type="project" value="UniProtKB-KW"/>
</dbReference>
<keyword evidence="6" id="KW-0812">Transmembrane</keyword>
<dbReference type="Pfam" id="PF13639">
    <property type="entry name" value="zf-RING_2"/>
    <property type="match status" value="1"/>
</dbReference>
<evidence type="ECO:0000313" key="9">
    <source>
        <dbReference type="Proteomes" id="UP001178507"/>
    </source>
</evidence>
<dbReference type="PROSITE" id="PS50089">
    <property type="entry name" value="ZF_RING_2"/>
    <property type="match status" value="1"/>
</dbReference>
<feature type="transmembrane region" description="Helical" evidence="6">
    <location>
        <begin position="192"/>
        <end position="216"/>
    </location>
</feature>
<dbReference type="SUPFAM" id="SSF57850">
    <property type="entry name" value="RING/U-box"/>
    <property type="match status" value="1"/>
</dbReference>
<dbReference type="CDD" id="cd16448">
    <property type="entry name" value="RING-H2"/>
    <property type="match status" value="1"/>
</dbReference>
<dbReference type="InterPro" id="IPR013083">
    <property type="entry name" value="Znf_RING/FYVE/PHD"/>
</dbReference>
<dbReference type="PANTHER" id="PTHR45969">
    <property type="entry name" value="RING ZINC FINGER PROTEIN-RELATED"/>
    <property type="match status" value="1"/>
</dbReference>
<feature type="transmembrane region" description="Helical" evidence="6">
    <location>
        <begin position="228"/>
        <end position="249"/>
    </location>
</feature>
<organism evidence="8 9">
    <name type="scientific">Effrenium voratum</name>
    <dbReference type="NCBI Taxonomy" id="2562239"/>
    <lineage>
        <taxon>Eukaryota</taxon>
        <taxon>Sar</taxon>
        <taxon>Alveolata</taxon>
        <taxon>Dinophyceae</taxon>
        <taxon>Suessiales</taxon>
        <taxon>Symbiodiniaceae</taxon>
        <taxon>Effrenium</taxon>
    </lineage>
</organism>
<dbReference type="Proteomes" id="UP001178507">
    <property type="component" value="Unassembled WGS sequence"/>
</dbReference>
<evidence type="ECO:0000259" key="7">
    <source>
        <dbReference type="PROSITE" id="PS50089"/>
    </source>
</evidence>
<reference evidence="8" key="1">
    <citation type="submission" date="2023-08" db="EMBL/GenBank/DDBJ databases">
        <authorList>
            <person name="Chen Y."/>
            <person name="Shah S."/>
            <person name="Dougan E. K."/>
            <person name="Thang M."/>
            <person name="Chan C."/>
        </authorList>
    </citation>
    <scope>NUCLEOTIDE SEQUENCE</scope>
</reference>
<sequence>MATSWNNIGAPLLPRADWQNAPGQEAASEPPSVVPQDSDNSSEDAGSGVQDAAERARMMGCQCACAIVLWLACLGAIMMILREAAQGVTKSFYCSTDGQKEDLASPAPLQCAIPLASAATLCNMTVVGGLLVVGRFAWQAGRIMQDGPVPLIQLQQHRSRLQSDLSIWQKFSAKVLIVAGLTYLVAGAPCAGVAKLALMFLATGFITLYATALFFDHDFDQVRMSPRLLRFLLVYVLVGLTFTALASGATERVIQRASSDGPGSHGEEVGGLGASIIGPEDSSHFADVCTSLGRQEVAPATCTVPFDFVSGVSLWWAASPVFAVLLPARTTDEPTGGSCRQFLQRWRKHIDFIILFVTAALLFLLRKGCASVAPIAFGNAELGAWGVSLLALLRRVSPLTCDGWRGPLSHLLHPPGRIFSPSQCPVCLQELLLREDLCRTPCGHDFHRDCLEEWVLSRRYTSPGCPICRESLLLPESSDPSRLLLADCLM</sequence>
<protein>
    <recommendedName>
        <fullName evidence="7">RING-type domain-containing protein</fullName>
    </recommendedName>
</protein>
<evidence type="ECO:0000256" key="3">
    <source>
        <dbReference type="ARBA" id="ARBA00022833"/>
    </source>
</evidence>
<dbReference type="GO" id="GO:0016567">
    <property type="term" value="P:protein ubiquitination"/>
    <property type="evidence" value="ECO:0007669"/>
    <property type="project" value="TreeGrafter"/>
</dbReference>
<evidence type="ECO:0000313" key="8">
    <source>
        <dbReference type="EMBL" id="CAJ1381028.1"/>
    </source>
</evidence>
<accession>A0AA36I4Q6</accession>
<proteinExistence type="predicted"/>
<keyword evidence="1" id="KW-0479">Metal-binding</keyword>
<feature type="domain" description="RING-type" evidence="7">
    <location>
        <begin position="424"/>
        <end position="469"/>
    </location>
</feature>
<dbReference type="InterPro" id="IPR001841">
    <property type="entry name" value="Znf_RING"/>
</dbReference>